<gene>
    <name evidence="1" type="ORF">SEA_BRICOLE_141</name>
</gene>
<evidence type="ECO:0000313" key="1">
    <source>
        <dbReference type="EMBL" id="ALF00647.1"/>
    </source>
</evidence>
<accession>A0A0M4S3C9</accession>
<protein>
    <submittedName>
        <fullName evidence="1">Uncharacterized protein</fullName>
    </submittedName>
</protein>
<sequence length="29" mass="3298">MYALQTIALLLAVPPAVWAIIDLIGRYRR</sequence>
<proteinExistence type="predicted"/>
<dbReference type="EMBL" id="KT591491">
    <property type="protein sequence ID" value="ALF00647.1"/>
    <property type="molecule type" value="Genomic_DNA"/>
</dbReference>
<evidence type="ECO:0000313" key="2">
    <source>
        <dbReference type="Proteomes" id="UP000221469"/>
    </source>
</evidence>
<dbReference type="Proteomes" id="UP000221469">
    <property type="component" value="Segment"/>
</dbReference>
<reference evidence="1 2" key="1">
    <citation type="submission" date="2015-08" db="EMBL/GenBank/DDBJ databases">
        <authorList>
            <person name="Barekzi N."/>
            <person name="Doss J.H."/>
            <person name="Bluford J."/>
            <person name="Fizer S."/>
            <person name="Garofalo A.E."/>
            <person name="Gasalao M.B."/>
            <person name="Griffin J."/>
            <person name="Henderson C.M."/>
            <person name="Hyre A.N."/>
            <person name="Irons L.B."/>
            <person name="Jafree E."/>
            <person name="Kanda K."/>
            <person name="Matthews D."/>
            <person name="Mclaren B."/>
            <person name="Moriarty A."/>
            <person name="Northam N."/>
            <person name="Ryan M."/>
            <person name="Smith D.E."/>
            <person name="Vanselow D."/>
            <person name="Welch J."/>
            <person name="Gauthier D."/>
            <person name="Anders K.R."/>
            <person name="Bradley K.W."/>
            <person name="Asai D.J."/>
            <person name="Bowman C.A."/>
            <person name="Russell D.A."/>
            <person name="Pope W.H."/>
            <person name="Jacobs-Sera D."/>
            <person name="Hendrix R.W."/>
            <person name="Hatfull G.F."/>
        </authorList>
    </citation>
    <scope>NUCLEOTIDE SEQUENCE [LARGE SCALE GENOMIC DNA]</scope>
</reference>
<organism evidence="1 2">
    <name type="scientific">Mycobacterium phage Bricole</name>
    <dbReference type="NCBI Taxonomy" id="1718601"/>
    <lineage>
        <taxon>Viruses</taxon>
        <taxon>Duplodnaviria</taxon>
        <taxon>Heunggongvirae</taxon>
        <taxon>Uroviricota</taxon>
        <taxon>Caudoviricetes</taxon>
        <taxon>Vilmaviridae</taxon>
        <taxon>Mclasvirinae</taxon>
        <taxon>Bongovirus</taxon>
        <taxon>Bongovirus bongo</taxon>
    </lineage>
</organism>
<name>A0A0M4S3C9_9CAUD</name>